<dbReference type="EMBL" id="CP089984">
    <property type="protein sequence ID" value="WXB17823.1"/>
    <property type="molecule type" value="Genomic_DNA"/>
</dbReference>
<evidence type="ECO:0000313" key="1">
    <source>
        <dbReference type="EMBL" id="WXB17823.1"/>
    </source>
</evidence>
<organism evidence="1 2">
    <name type="scientific">Pendulispora albinea</name>
    <dbReference type="NCBI Taxonomy" id="2741071"/>
    <lineage>
        <taxon>Bacteria</taxon>
        <taxon>Pseudomonadati</taxon>
        <taxon>Myxococcota</taxon>
        <taxon>Myxococcia</taxon>
        <taxon>Myxococcales</taxon>
        <taxon>Sorangiineae</taxon>
        <taxon>Pendulisporaceae</taxon>
        <taxon>Pendulispora</taxon>
    </lineage>
</organism>
<protein>
    <recommendedName>
        <fullName evidence="3">Lipoprotein</fullName>
    </recommendedName>
</protein>
<keyword evidence="2" id="KW-1185">Reference proteome</keyword>
<sequence>MITFVLAACGLPEERPANLQTPTAPAGKNPTAVAAVVSDGGTGSGPARSLEALGEEGKRLAAGMRVLKSAELSGTGDVGEELAAGLDTDACLRVAFSAAEAVVGRLEDDKGRVLAETPSTVTDGKLGERGPVCARRGETVRVRFGGAKGDVVVRYVAWTSR</sequence>
<proteinExistence type="predicted"/>
<reference evidence="1 2" key="1">
    <citation type="submission" date="2021-12" db="EMBL/GenBank/DDBJ databases">
        <title>Discovery of the Pendulisporaceae a myxobacterial family with distinct sporulation behavior and unique specialized metabolism.</title>
        <authorList>
            <person name="Garcia R."/>
            <person name="Popoff A."/>
            <person name="Bader C.D."/>
            <person name="Loehr J."/>
            <person name="Walesch S."/>
            <person name="Walt C."/>
            <person name="Boldt J."/>
            <person name="Bunk B."/>
            <person name="Haeckl F.J.F.P.J."/>
            <person name="Gunesch A.P."/>
            <person name="Birkelbach J."/>
            <person name="Nuebel U."/>
            <person name="Pietschmann T."/>
            <person name="Bach T."/>
            <person name="Mueller R."/>
        </authorList>
    </citation>
    <scope>NUCLEOTIDE SEQUENCE [LARGE SCALE GENOMIC DNA]</scope>
    <source>
        <strain evidence="1 2">MSr11954</strain>
    </source>
</reference>
<dbReference type="RefSeq" id="WP_394827466.1">
    <property type="nucleotide sequence ID" value="NZ_CP089984.1"/>
</dbReference>
<dbReference type="Proteomes" id="UP001370348">
    <property type="component" value="Chromosome"/>
</dbReference>
<evidence type="ECO:0000313" key="2">
    <source>
        <dbReference type="Proteomes" id="UP001370348"/>
    </source>
</evidence>
<accession>A0ABZ2M402</accession>
<evidence type="ECO:0008006" key="3">
    <source>
        <dbReference type="Google" id="ProtNLM"/>
    </source>
</evidence>
<gene>
    <name evidence="1" type="ORF">LZC94_11225</name>
</gene>
<name>A0ABZ2M402_9BACT</name>